<accession>A0A5B0X101</accession>
<comment type="caution">
    <text evidence="1">The sequence shown here is derived from an EMBL/GenBank/DDBJ whole genome shotgun (WGS) entry which is preliminary data.</text>
</comment>
<proteinExistence type="predicted"/>
<protein>
    <recommendedName>
        <fullName evidence="5">DUF799 domain-containing protein</fullName>
    </recommendedName>
</protein>
<keyword evidence="3" id="KW-1185">Reference proteome</keyword>
<dbReference type="EMBL" id="LJCS01000004">
    <property type="protein sequence ID" value="KOY63500.1"/>
    <property type="molecule type" value="Genomic_DNA"/>
</dbReference>
<evidence type="ECO:0008006" key="5">
    <source>
        <dbReference type="Google" id="ProtNLM"/>
    </source>
</evidence>
<evidence type="ECO:0000313" key="4">
    <source>
        <dbReference type="Proteomes" id="UP000322184"/>
    </source>
</evidence>
<dbReference type="OrthoDB" id="1014694at2"/>
<name>A0A5B0X101_9GAMM</name>
<dbReference type="Proteomes" id="UP000037727">
    <property type="component" value="Unassembled WGS sequence"/>
</dbReference>
<dbReference type="Pfam" id="PF05643">
    <property type="entry name" value="GNA1162-like"/>
    <property type="match status" value="1"/>
</dbReference>
<evidence type="ECO:0000313" key="1">
    <source>
        <dbReference type="EMBL" id="KAA1192288.1"/>
    </source>
</evidence>
<gene>
    <name evidence="2" type="ORF">AM629_02830</name>
    <name evidence="1" type="ORF">F0L16_08190</name>
</gene>
<dbReference type="Proteomes" id="UP000322184">
    <property type="component" value="Unassembled WGS sequence"/>
</dbReference>
<dbReference type="InterPro" id="IPR008517">
    <property type="entry name" value="GNA1162-like"/>
</dbReference>
<dbReference type="AlphaFoldDB" id="A0A5B0X101"/>
<dbReference type="EMBL" id="VTUW01000011">
    <property type="protein sequence ID" value="KAA1192288.1"/>
    <property type="molecule type" value="Genomic_DNA"/>
</dbReference>
<dbReference type="PROSITE" id="PS51257">
    <property type="entry name" value="PROKAR_LIPOPROTEIN"/>
    <property type="match status" value="1"/>
</dbReference>
<evidence type="ECO:0000313" key="3">
    <source>
        <dbReference type="Proteomes" id="UP000037727"/>
    </source>
</evidence>
<reference evidence="2 3" key="1">
    <citation type="submission" date="2015-09" db="EMBL/GenBank/DDBJ databases">
        <title>Draft genome sequence and assembly of Photorhabdus sp. VMG, a bacterial symbiont associated with Heterorhabditis zealandica.</title>
        <authorList>
            <person name="Naidoo S."/>
            <person name="Featherston J."/>
            <person name="Mothupi B."/>
            <person name="Gray V.M."/>
        </authorList>
    </citation>
    <scope>NUCLEOTIDE SEQUENCE [LARGE SCALE GENOMIC DNA]</scope>
    <source>
        <strain evidence="2 3">VMG</strain>
    </source>
</reference>
<evidence type="ECO:0000313" key="2">
    <source>
        <dbReference type="EMBL" id="KOY63500.1"/>
    </source>
</evidence>
<sequence>MNRVLVALSLLAAFVLTGCSKSVPYDYTAFKESKPKSILVLPAVNKSLEVKAGHSLISQVTYPLAESGYYVLPVAVVEETLQQNGVTVGQDAQNISYKKLHEIFGADSALYLDIEEYGTQYQIINSDTRVTASAKLVDLRSGKQLWSGRAVASSTENQNNSNSNLIGMLVSAVISQIANTITDKGHEIAGITSYRLLTAGGNRGLLYGPRSEHYGKEEHLTANNR</sequence>
<organism evidence="1 4">
    <name type="scientific">Photorhabdus heterorhabditis</name>
    <dbReference type="NCBI Taxonomy" id="880156"/>
    <lineage>
        <taxon>Bacteria</taxon>
        <taxon>Pseudomonadati</taxon>
        <taxon>Pseudomonadota</taxon>
        <taxon>Gammaproteobacteria</taxon>
        <taxon>Enterobacterales</taxon>
        <taxon>Morganellaceae</taxon>
        <taxon>Photorhabdus</taxon>
    </lineage>
</organism>
<dbReference type="RefSeq" id="WP_054475949.1">
    <property type="nucleotide sequence ID" value="NZ_CAWMRL010000004.1"/>
</dbReference>
<dbReference type="STRING" id="880156.AM629_02830"/>
<reference evidence="1 4" key="2">
    <citation type="submission" date="2019-09" db="EMBL/GenBank/DDBJ databases">
        <title>Whole genome sequence of Photorhabdus heterorhabditis strain ETL (Enterobacteriales: Enterobacteriaceae) a bacterial symbiont of Heterorhabditis zealandica strain ETL (Rhabditida: Heterorhabditidae).</title>
        <authorList>
            <person name="Lulamba T.E."/>
            <person name="Serepa-Dlamini M.H."/>
        </authorList>
    </citation>
    <scope>NUCLEOTIDE SEQUENCE [LARGE SCALE GENOMIC DNA]</scope>
    <source>
        <strain evidence="1 4">ETL</strain>
    </source>
</reference>
<dbReference type="Gene3D" id="3.40.50.10610">
    <property type="entry name" value="ABC-type transport auxiliary lipoprotein component"/>
    <property type="match status" value="1"/>
</dbReference>